<keyword evidence="4" id="KW-0378">Hydrolase</keyword>
<dbReference type="Ensembl" id="ENSCINT00000009581.3">
    <property type="protein sequence ID" value="ENSCINP00000009581.3"/>
    <property type="gene ID" value="ENSCING00000004627.3"/>
</dbReference>
<reference evidence="9" key="2">
    <citation type="journal article" date="2008" name="Genome Biol.">
        <title>Improved genome assembly and evidence-based global gene model set for the chordate Ciona intestinalis: new insight into intron and operon populations.</title>
        <authorList>
            <person name="Satou Y."/>
            <person name="Mineta K."/>
            <person name="Ogasawara M."/>
            <person name="Sasakura Y."/>
            <person name="Shoguchi E."/>
            <person name="Ueno K."/>
            <person name="Yamada L."/>
            <person name="Matsumoto J."/>
            <person name="Wasserscheid J."/>
            <person name="Dewar K."/>
            <person name="Wiley G.B."/>
            <person name="Macmil S.L."/>
            <person name="Roe B.A."/>
            <person name="Zeller R.W."/>
            <person name="Hastings K.E."/>
            <person name="Lemaire P."/>
            <person name="Lindquist E."/>
            <person name="Endo T."/>
            <person name="Hotta K."/>
            <person name="Inaba K."/>
        </authorList>
    </citation>
    <scope>NUCLEOTIDE SEQUENCE [LARGE SCALE GENOMIC DNA]</scope>
    <source>
        <strain evidence="9">wild type</strain>
    </source>
</reference>
<dbReference type="InterPro" id="IPR008753">
    <property type="entry name" value="Peptidase_M13_N"/>
</dbReference>
<evidence type="ECO:0000313" key="9">
    <source>
        <dbReference type="Ensembl" id="ENSCINP00000009581.3"/>
    </source>
</evidence>
<reference evidence="9" key="3">
    <citation type="submission" date="2025-08" db="UniProtKB">
        <authorList>
            <consortium name="Ensembl"/>
        </authorList>
    </citation>
    <scope>IDENTIFICATION</scope>
</reference>
<dbReference type="Gene3D" id="3.40.390.10">
    <property type="entry name" value="Collagenase (Catalytic Domain)"/>
    <property type="match status" value="1"/>
</dbReference>
<dbReference type="OMA" id="HIWLKSQ"/>
<evidence type="ECO:0000256" key="5">
    <source>
        <dbReference type="ARBA" id="ARBA00022833"/>
    </source>
</evidence>
<keyword evidence="3" id="KW-0479">Metal-binding</keyword>
<dbReference type="GO" id="GO:0016485">
    <property type="term" value="P:protein processing"/>
    <property type="evidence" value="ECO:0000318"/>
    <property type="project" value="GO_Central"/>
</dbReference>
<dbReference type="EMBL" id="EAAA01001051">
    <property type="status" value="NOT_ANNOTATED_CDS"/>
    <property type="molecule type" value="Genomic_DNA"/>
</dbReference>
<dbReference type="InterPro" id="IPR024079">
    <property type="entry name" value="MetalloPept_cat_dom_sf"/>
</dbReference>
<dbReference type="InterPro" id="IPR018497">
    <property type="entry name" value="Peptidase_M13_C"/>
</dbReference>
<dbReference type="Gene3D" id="1.10.1380.10">
    <property type="entry name" value="Neutral endopeptidase , domain2"/>
    <property type="match status" value="1"/>
</dbReference>
<protein>
    <recommendedName>
        <fullName evidence="11">Endothelin-converting enzyme 1</fullName>
    </recommendedName>
</protein>
<evidence type="ECO:0000256" key="6">
    <source>
        <dbReference type="ARBA" id="ARBA00023049"/>
    </source>
</evidence>
<evidence type="ECO:0000256" key="4">
    <source>
        <dbReference type="ARBA" id="ARBA00022801"/>
    </source>
</evidence>
<dbReference type="InParanoid" id="F6PTZ3"/>
<dbReference type="PANTHER" id="PTHR11733">
    <property type="entry name" value="ZINC METALLOPROTEASE FAMILY M13 NEPRILYSIN-RELATED"/>
    <property type="match status" value="1"/>
</dbReference>
<dbReference type="HOGENOM" id="CLU_006187_4_3_1"/>
<name>F6PTZ3_CIOIN</name>
<evidence type="ECO:0000256" key="3">
    <source>
        <dbReference type="ARBA" id="ARBA00022723"/>
    </source>
</evidence>
<dbReference type="Pfam" id="PF01431">
    <property type="entry name" value="Peptidase_M13"/>
    <property type="match status" value="1"/>
</dbReference>
<comment type="cofactor">
    <cofactor evidence="1">
        <name>Zn(2+)</name>
        <dbReference type="ChEBI" id="CHEBI:29105"/>
    </cofactor>
</comment>
<feature type="domain" description="Peptidase M13 C-terminal" evidence="7">
    <location>
        <begin position="572"/>
        <end position="778"/>
    </location>
</feature>
<keyword evidence="5" id="KW-0862">Zinc</keyword>
<dbReference type="PANTHER" id="PTHR11733:SF133">
    <property type="entry name" value="PHOSPHATE-REGULATING NEUTRAL ENDOPEPTIDASE PHEX"/>
    <property type="match status" value="1"/>
</dbReference>
<organism evidence="9 10">
    <name type="scientific">Ciona intestinalis</name>
    <name type="common">Transparent sea squirt</name>
    <name type="synonym">Ascidia intestinalis</name>
    <dbReference type="NCBI Taxonomy" id="7719"/>
    <lineage>
        <taxon>Eukaryota</taxon>
        <taxon>Metazoa</taxon>
        <taxon>Chordata</taxon>
        <taxon>Tunicata</taxon>
        <taxon>Ascidiacea</taxon>
        <taxon>Phlebobranchia</taxon>
        <taxon>Cionidae</taxon>
        <taxon>Ciona</taxon>
    </lineage>
</organism>
<dbReference type="GO" id="GO:0046872">
    <property type="term" value="F:metal ion binding"/>
    <property type="evidence" value="ECO:0007669"/>
    <property type="project" value="UniProtKB-KW"/>
</dbReference>
<reference evidence="10" key="1">
    <citation type="journal article" date="2002" name="Science">
        <title>The draft genome of Ciona intestinalis: insights into chordate and vertebrate origins.</title>
        <authorList>
            <person name="Dehal P."/>
            <person name="Satou Y."/>
            <person name="Campbell R.K."/>
            <person name="Chapman J."/>
            <person name="Degnan B."/>
            <person name="De Tomaso A."/>
            <person name="Davidson B."/>
            <person name="Di Gregorio A."/>
            <person name="Gelpke M."/>
            <person name="Goodstein D.M."/>
            <person name="Harafuji N."/>
            <person name="Hastings K.E."/>
            <person name="Ho I."/>
            <person name="Hotta K."/>
            <person name="Huang W."/>
            <person name="Kawashima T."/>
            <person name="Lemaire P."/>
            <person name="Martinez D."/>
            <person name="Meinertzhagen I.A."/>
            <person name="Necula S."/>
            <person name="Nonaka M."/>
            <person name="Putnam N."/>
            <person name="Rash S."/>
            <person name="Saiga H."/>
            <person name="Satake M."/>
            <person name="Terry A."/>
            <person name="Yamada L."/>
            <person name="Wang H.G."/>
            <person name="Awazu S."/>
            <person name="Azumi K."/>
            <person name="Boore J."/>
            <person name="Branno M."/>
            <person name="Chin-Bow S."/>
            <person name="DeSantis R."/>
            <person name="Doyle S."/>
            <person name="Francino P."/>
            <person name="Keys D.N."/>
            <person name="Haga S."/>
            <person name="Hayashi H."/>
            <person name="Hino K."/>
            <person name="Imai K.S."/>
            <person name="Inaba K."/>
            <person name="Kano S."/>
            <person name="Kobayashi K."/>
            <person name="Kobayashi M."/>
            <person name="Lee B.I."/>
            <person name="Makabe K.W."/>
            <person name="Manohar C."/>
            <person name="Matassi G."/>
            <person name="Medina M."/>
            <person name="Mochizuki Y."/>
            <person name="Mount S."/>
            <person name="Morishita T."/>
            <person name="Miura S."/>
            <person name="Nakayama A."/>
            <person name="Nishizaka S."/>
            <person name="Nomoto H."/>
            <person name="Ohta F."/>
            <person name="Oishi K."/>
            <person name="Rigoutsos I."/>
            <person name="Sano M."/>
            <person name="Sasaki A."/>
            <person name="Sasakura Y."/>
            <person name="Shoguchi E."/>
            <person name="Shin-i T."/>
            <person name="Spagnuolo A."/>
            <person name="Stainier D."/>
            <person name="Suzuki M.M."/>
            <person name="Tassy O."/>
            <person name="Takatori N."/>
            <person name="Tokuoka M."/>
            <person name="Yagi K."/>
            <person name="Yoshizaki F."/>
            <person name="Wada S."/>
            <person name="Zhang C."/>
            <person name="Hyatt P.D."/>
            <person name="Larimer F."/>
            <person name="Detter C."/>
            <person name="Doggett N."/>
            <person name="Glavina T."/>
            <person name="Hawkins T."/>
            <person name="Richardson P."/>
            <person name="Lucas S."/>
            <person name="Kohara Y."/>
            <person name="Levine M."/>
            <person name="Satoh N."/>
            <person name="Rokhsar D.S."/>
        </authorList>
    </citation>
    <scope>NUCLEOTIDE SEQUENCE [LARGE SCALE GENOMIC DNA]</scope>
</reference>
<evidence type="ECO:0000259" key="7">
    <source>
        <dbReference type="Pfam" id="PF01431"/>
    </source>
</evidence>
<evidence type="ECO:0000256" key="2">
    <source>
        <dbReference type="ARBA" id="ARBA00022670"/>
    </source>
</evidence>
<keyword evidence="10" id="KW-1185">Reference proteome</keyword>
<sequence length="781" mass="89560">MEDDLIGRHGAASTGTYVSPRKSCSAFRGPTSHSIKQCGSTKTFLGVVQWCKLSCGAGYKLVKSTPEYELCGKATKYRWTYQLKGLHQASEKCILGANNFNASVCMTPECVSTAAYYMNKIDFNVDPCDDFYDYSCGRWFKETKIPESKGHYLTYTVLRDRVNKDVAGELAKPIKASEGTAVAKVKTAYKACMDTATINRKGGKPLLDFLKGDLAWPIIDETWSPSSFDLESTLATLRGRYNNQILTKIVARRTSGNHILEVRVGTLNYKLTTVKLSNRQKSNTYLKLDAYYALMRDTAVMLGADRATANRDVADVKRFEKELAFHKIHDLDYFSIKTIDQMMEEIPGIDWLRLFSLMIISHPINGNTQIEVWNQQFLNNIIALIDRTDKRVVQNYLIWRIVKHRILNLSHKFLVRYSQYKKILYGTKVLPTREHKCAQQLMFTMKGATGNLFINKYFSPAKKRAAHLMFENIRKGFLQLLGTEVDWMDDKTKNYAKRKAEAIKAVFGYNAHIYRNITYIDEHMKHLVVYENDYFGNTVRILTQISQNSFHLLGKEYQRGTYYFHTRPTEVNAFYNPSYNEVVMPAGELQYPFYWGDQFPQMFQYGGVGTILGHELTHGFDNNGRKHGIHGHMYNWWTQKSLEEFNKRTKCMENQYNKFYWRTAGSYLNGHKTLGENIADNGGIRESYTGYHIWLKSQNLTGESLEPSTGLTNDQLFFIGFANVRCGKYTHAGAANINAVDVHSPGRFRVIGSLQNFDKFSKAFNCPVGSKMNPKHKCIIW</sequence>
<dbReference type="GO" id="GO:0005886">
    <property type="term" value="C:plasma membrane"/>
    <property type="evidence" value="ECO:0000318"/>
    <property type="project" value="GO_Central"/>
</dbReference>
<reference evidence="9" key="4">
    <citation type="submission" date="2025-09" db="UniProtKB">
        <authorList>
            <consortium name="Ensembl"/>
        </authorList>
    </citation>
    <scope>IDENTIFICATION</scope>
</reference>
<proteinExistence type="predicted"/>
<dbReference type="GeneTree" id="ENSGT00940000157313"/>
<evidence type="ECO:0000313" key="10">
    <source>
        <dbReference type="Proteomes" id="UP000008144"/>
    </source>
</evidence>
<evidence type="ECO:0008006" key="11">
    <source>
        <dbReference type="Google" id="ProtNLM"/>
    </source>
</evidence>
<dbReference type="AlphaFoldDB" id="F6PTZ3"/>
<dbReference type="PROSITE" id="PS51885">
    <property type="entry name" value="NEPRILYSIN"/>
    <property type="match status" value="1"/>
</dbReference>
<accession>F6PTZ3</accession>
<dbReference type="SUPFAM" id="SSF55486">
    <property type="entry name" value="Metalloproteases ('zincins'), catalytic domain"/>
    <property type="match status" value="1"/>
</dbReference>
<dbReference type="InterPro" id="IPR000718">
    <property type="entry name" value="Peptidase_M13"/>
</dbReference>
<feature type="domain" description="Peptidase M13 N-terminal" evidence="8">
    <location>
        <begin position="127"/>
        <end position="509"/>
    </location>
</feature>
<dbReference type="Proteomes" id="UP000008144">
    <property type="component" value="Chromosome 12"/>
</dbReference>
<dbReference type="InterPro" id="IPR042089">
    <property type="entry name" value="Peptidase_M13_dom_2"/>
</dbReference>
<dbReference type="PRINTS" id="PR00786">
    <property type="entry name" value="NEPRILYSIN"/>
</dbReference>
<dbReference type="CDD" id="cd08662">
    <property type="entry name" value="M13"/>
    <property type="match status" value="1"/>
</dbReference>
<dbReference type="GO" id="GO:0004222">
    <property type="term" value="F:metalloendopeptidase activity"/>
    <property type="evidence" value="ECO:0000318"/>
    <property type="project" value="GO_Central"/>
</dbReference>
<evidence type="ECO:0000259" key="8">
    <source>
        <dbReference type="Pfam" id="PF05649"/>
    </source>
</evidence>
<dbReference type="Pfam" id="PF05649">
    <property type="entry name" value="Peptidase_M13_N"/>
    <property type="match status" value="1"/>
</dbReference>
<evidence type="ECO:0000256" key="1">
    <source>
        <dbReference type="ARBA" id="ARBA00001947"/>
    </source>
</evidence>
<keyword evidence="6" id="KW-0482">Metalloprotease</keyword>
<keyword evidence="2" id="KW-0645">Protease</keyword>